<feature type="region of interest" description="Disordered" evidence="1">
    <location>
        <begin position="1"/>
        <end position="34"/>
    </location>
</feature>
<dbReference type="Gramene" id="PUZ47275">
    <property type="protein sequence ID" value="PUZ47275"/>
    <property type="gene ID" value="GQ55_7G151900"/>
</dbReference>
<evidence type="ECO:0000313" key="2">
    <source>
        <dbReference type="EMBL" id="PUZ47275.1"/>
    </source>
</evidence>
<proteinExistence type="predicted"/>
<reference evidence="2 3" key="1">
    <citation type="submission" date="2018-04" db="EMBL/GenBank/DDBJ databases">
        <title>WGS assembly of Panicum hallii var. hallii HAL2.</title>
        <authorList>
            <person name="Lovell J."/>
            <person name="Jenkins J."/>
            <person name="Lowry D."/>
            <person name="Mamidi S."/>
            <person name="Sreedasyam A."/>
            <person name="Weng X."/>
            <person name="Barry K."/>
            <person name="Bonette J."/>
            <person name="Campitelli B."/>
            <person name="Daum C."/>
            <person name="Gordon S."/>
            <person name="Gould B."/>
            <person name="Lipzen A."/>
            <person name="MacQueen A."/>
            <person name="Palacio-Mejia J."/>
            <person name="Plott C."/>
            <person name="Shakirov E."/>
            <person name="Shu S."/>
            <person name="Yoshinaga Y."/>
            <person name="Zane M."/>
            <person name="Rokhsar D."/>
            <person name="Grimwood J."/>
            <person name="Schmutz J."/>
            <person name="Juenger T."/>
        </authorList>
    </citation>
    <scope>NUCLEOTIDE SEQUENCE [LARGE SCALE GENOMIC DNA]</scope>
    <source>
        <strain evidence="3">cv. HAL2</strain>
    </source>
</reference>
<protein>
    <submittedName>
        <fullName evidence="2">Uncharacterized protein</fullName>
    </submittedName>
</protein>
<gene>
    <name evidence="2" type="ORF">GQ55_7G151900</name>
</gene>
<evidence type="ECO:0000256" key="1">
    <source>
        <dbReference type="SAM" id="MobiDB-lite"/>
    </source>
</evidence>
<evidence type="ECO:0000313" key="3">
    <source>
        <dbReference type="Proteomes" id="UP000244336"/>
    </source>
</evidence>
<accession>A0A2T7CVB7</accession>
<dbReference type="Proteomes" id="UP000244336">
    <property type="component" value="Chromosome 7"/>
</dbReference>
<sequence>MCRLASLQRDPRKATLAPRSGGRSPGGDRLVARASGHPPYRVVDRQTHGVRIGGAVVSGEPSRALIGRWGEATKFQICAAGRVVPGGVPNAGRSRRDP</sequence>
<keyword evidence="3" id="KW-1185">Reference proteome</keyword>
<name>A0A2T7CVB7_9POAL</name>
<organism evidence="2 3">
    <name type="scientific">Panicum hallii var. hallii</name>
    <dbReference type="NCBI Taxonomy" id="1504633"/>
    <lineage>
        <taxon>Eukaryota</taxon>
        <taxon>Viridiplantae</taxon>
        <taxon>Streptophyta</taxon>
        <taxon>Embryophyta</taxon>
        <taxon>Tracheophyta</taxon>
        <taxon>Spermatophyta</taxon>
        <taxon>Magnoliopsida</taxon>
        <taxon>Liliopsida</taxon>
        <taxon>Poales</taxon>
        <taxon>Poaceae</taxon>
        <taxon>PACMAD clade</taxon>
        <taxon>Panicoideae</taxon>
        <taxon>Panicodae</taxon>
        <taxon>Paniceae</taxon>
        <taxon>Panicinae</taxon>
        <taxon>Panicum</taxon>
        <taxon>Panicum sect. Panicum</taxon>
    </lineage>
</organism>
<dbReference type="EMBL" id="CM009755">
    <property type="protein sequence ID" value="PUZ47275.1"/>
    <property type="molecule type" value="Genomic_DNA"/>
</dbReference>
<dbReference type="AlphaFoldDB" id="A0A2T7CVB7"/>